<sequence>MAKLSLVLIFIVLQVTLEHDGLTFAENVESPSVEPSLMVLLRRRSHLPHSDGTTAELPTDRESATRESQGQSIDVDALRAMISPTRTRQNVPPEDSMEDGTKDRAKRCLTCSMDNPNANSMDMGSDMSDGERMLLIAKVMGASGDTSGMSGSSGQMFIRQAGNQDGYLQLGPGTYTIAGAMRTTLIDNNMYTLSSYIRLINGMPTLGVVTLVPMQTAFAGGSRMGSVGGSNMNAFGVPNQGTFTIAGGINTFYSEGVPYTASTYTRIADGAVTYGTVTLAGLQTYYNDQLLQAGQNAFGVPNRGTFSLAGKMMTSYISGNPVVMSTYTRIVDGVATYGTITLGSMQTFYQGRLLAPGENAFGVPNQGTFTLGGPIQTSLYNGYQMTLSTYTRVVDGLPTYGTVTLGTMQTYFQGKLLQPGENAYGVPNVGTYTLQGAMSTLIDSNGYPLTVSTYTKIVDGAATFGTITLGSMQTYYQGRLLRAGENAYGVPNVGTYTLGGNMQTLNMNGYPYTVSSYTKIVDGVATFGTVTLGGMQTNYNGRILAPGENAYGVPSRGTFTLPGSMAVFQTNGYPMTVSTYTKIVDGVATFGTITLGSMQTYYNGRLLRQGENAYGVPNQGVYTLPGPMQTFIDQNSYPITVSSYTRIVDGRATFGAVTQGPQMTYYNGNIVPHGQNPYGVPNQGTYTLPGNMRVLNVAGQQQTQSTYTRIVDGVATYGTITIGQMQTYFVPNDQNRIISSNVQPMIISSPQNQIVSNQRVIVSSPQNQFLTNSQNQLLSNLISSSNQGVQPMVLLPNSGSSSNRQVQIVVQDQNRQPFIVRNNNQGMNSGQFRTEILTQLTNIPVTRTRIIPADDGQFQAATMFVQQGQSIPFPTFQRVTGLAGPMPCVK</sequence>
<dbReference type="AlphaFoldDB" id="A0A1D1UGZ7"/>
<dbReference type="OrthoDB" id="10464596at2759"/>
<keyword evidence="4" id="KW-1185">Reference proteome</keyword>
<evidence type="ECO:0000313" key="4">
    <source>
        <dbReference type="Proteomes" id="UP000186922"/>
    </source>
</evidence>
<proteinExistence type="predicted"/>
<feature type="region of interest" description="Disordered" evidence="1">
    <location>
        <begin position="47"/>
        <end position="103"/>
    </location>
</feature>
<gene>
    <name evidence="3" type="primary">RvY_01618-1</name>
    <name evidence="3" type="synonym">RvY_01618.1</name>
    <name evidence="3" type="ORF">RvY_01618</name>
</gene>
<comment type="caution">
    <text evidence="3">The sequence shown here is derived from an EMBL/GenBank/DDBJ whole genome shotgun (WGS) entry which is preliminary data.</text>
</comment>
<evidence type="ECO:0000313" key="3">
    <source>
        <dbReference type="EMBL" id="GAU89019.1"/>
    </source>
</evidence>
<reference evidence="3 4" key="1">
    <citation type="journal article" date="2016" name="Nat. Commun.">
        <title>Extremotolerant tardigrade genome and improved radiotolerance of human cultured cells by tardigrade-unique protein.</title>
        <authorList>
            <person name="Hashimoto T."/>
            <person name="Horikawa D.D."/>
            <person name="Saito Y."/>
            <person name="Kuwahara H."/>
            <person name="Kozuka-Hata H."/>
            <person name="Shin-I T."/>
            <person name="Minakuchi Y."/>
            <person name="Ohishi K."/>
            <person name="Motoyama A."/>
            <person name="Aizu T."/>
            <person name="Enomoto A."/>
            <person name="Kondo K."/>
            <person name="Tanaka S."/>
            <person name="Hara Y."/>
            <person name="Koshikawa S."/>
            <person name="Sagara H."/>
            <person name="Miura T."/>
            <person name="Yokobori S."/>
            <person name="Miyagawa K."/>
            <person name="Suzuki Y."/>
            <person name="Kubo T."/>
            <person name="Oyama M."/>
            <person name="Kohara Y."/>
            <person name="Fujiyama A."/>
            <person name="Arakawa K."/>
            <person name="Katayama T."/>
            <person name="Toyoda A."/>
            <person name="Kunieda T."/>
        </authorList>
    </citation>
    <scope>NUCLEOTIDE SEQUENCE [LARGE SCALE GENOMIC DNA]</scope>
    <source>
        <strain evidence="3 4">YOKOZUNA-1</strain>
    </source>
</reference>
<keyword evidence="2" id="KW-0732">Signal</keyword>
<feature type="signal peptide" evidence="2">
    <location>
        <begin position="1"/>
        <end position="25"/>
    </location>
</feature>
<accession>A0A1D1UGZ7</accession>
<evidence type="ECO:0000256" key="2">
    <source>
        <dbReference type="SAM" id="SignalP"/>
    </source>
</evidence>
<dbReference type="EMBL" id="BDGG01000001">
    <property type="protein sequence ID" value="GAU89019.1"/>
    <property type="molecule type" value="Genomic_DNA"/>
</dbReference>
<protein>
    <submittedName>
        <fullName evidence="3">Uncharacterized protein</fullName>
    </submittedName>
</protein>
<name>A0A1D1UGZ7_RAMVA</name>
<evidence type="ECO:0000256" key="1">
    <source>
        <dbReference type="SAM" id="MobiDB-lite"/>
    </source>
</evidence>
<feature type="chain" id="PRO_5008897221" evidence="2">
    <location>
        <begin position="26"/>
        <end position="890"/>
    </location>
</feature>
<organism evidence="3 4">
    <name type="scientific">Ramazzottius varieornatus</name>
    <name type="common">Water bear</name>
    <name type="synonym">Tardigrade</name>
    <dbReference type="NCBI Taxonomy" id="947166"/>
    <lineage>
        <taxon>Eukaryota</taxon>
        <taxon>Metazoa</taxon>
        <taxon>Ecdysozoa</taxon>
        <taxon>Tardigrada</taxon>
        <taxon>Eutardigrada</taxon>
        <taxon>Parachela</taxon>
        <taxon>Hypsibioidea</taxon>
        <taxon>Ramazzottiidae</taxon>
        <taxon>Ramazzottius</taxon>
    </lineage>
</organism>
<dbReference type="Proteomes" id="UP000186922">
    <property type="component" value="Unassembled WGS sequence"/>
</dbReference>